<protein>
    <submittedName>
        <fullName evidence="2">Uncharacterized protein</fullName>
    </submittedName>
</protein>
<accession>A0A4E0PVN1</accession>
<dbReference type="EMBL" id="PGGK01000011">
    <property type="protein sequence ID" value="TGC08174.1"/>
    <property type="molecule type" value="Genomic_DNA"/>
</dbReference>
<evidence type="ECO:0000256" key="1">
    <source>
        <dbReference type="SAM" id="Phobius"/>
    </source>
</evidence>
<keyword evidence="1" id="KW-0472">Membrane</keyword>
<keyword evidence="1" id="KW-1133">Transmembrane helix</keyword>
<name>A0A4E0PVN1_9EURY</name>
<feature type="transmembrane region" description="Helical" evidence="1">
    <location>
        <begin position="7"/>
        <end position="26"/>
    </location>
</feature>
<dbReference type="Proteomes" id="UP000297295">
    <property type="component" value="Unassembled WGS sequence"/>
</dbReference>
<evidence type="ECO:0000313" key="3">
    <source>
        <dbReference type="Proteomes" id="UP000297295"/>
    </source>
</evidence>
<proteinExistence type="predicted"/>
<dbReference type="AlphaFoldDB" id="A0A4E0PVN1"/>
<organism evidence="2 3">
    <name type="scientific">Methanolobus halotolerans</name>
    <dbReference type="NCBI Taxonomy" id="2052935"/>
    <lineage>
        <taxon>Archaea</taxon>
        <taxon>Methanobacteriati</taxon>
        <taxon>Methanobacteriota</taxon>
        <taxon>Stenosarchaea group</taxon>
        <taxon>Methanomicrobia</taxon>
        <taxon>Methanosarcinales</taxon>
        <taxon>Methanosarcinaceae</taxon>
        <taxon>Methanolobus</taxon>
    </lineage>
</organism>
<reference evidence="2 3" key="1">
    <citation type="submission" date="2017-11" db="EMBL/GenBank/DDBJ databases">
        <title>Isolation and Characterization of Methanogenic Archaea from Saline Meromictic Lake at Siberia.</title>
        <authorList>
            <person name="Shen Y."/>
            <person name="Huang H.-H."/>
            <person name="Lai M.-C."/>
            <person name="Chen S.-C."/>
        </authorList>
    </citation>
    <scope>NUCLEOTIDE SEQUENCE [LARGE SCALE GENOMIC DNA]</scope>
    <source>
        <strain evidence="2 3">SY-01</strain>
    </source>
</reference>
<keyword evidence="3" id="KW-1185">Reference proteome</keyword>
<sequence length="87" mass="9695">MSNILKIIVMSFLVLIALVLIGNFYITVGNVEQGSEQVAGVNAEIPEIDVFIAKTYSYEDRLVFTYVPRDSGKINAYYADCQLPPCE</sequence>
<comment type="caution">
    <text evidence="2">The sequence shown here is derived from an EMBL/GenBank/DDBJ whole genome shotgun (WGS) entry which is preliminary data.</text>
</comment>
<dbReference type="RefSeq" id="WP_135390200.1">
    <property type="nucleotide sequence ID" value="NZ_PGGK01000011.1"/>
</dbReference>
<evidence type="ECO:0000313" key="2">
    <source>
        <dbReference type="EMBL" id="TGC08174.1"/>
    </source>
</evidence>
<gene>
    <name evidence="2" type="ORF">CUN85_10205</name>
</gene>
<keyword evidence="1" id="KW-0812">Transmembrane</keyword>
<dbReference type="OrthoDB" id="125842at2157"/>